<dbReference type="Pfam" id="PF13187">
    <property type="entry name" value="Fer4_9"/>
    <property type="match status" value="1"/>
</dbReference>
<dbReference type="NCBIfam" id="NF038196">
    <property type="entry name" value="ferrodoxin_EFR1"/>
    <property type="match status" value="1"/>
</dbReference>
<gene>
    <name evidence="9" type="ORF">CSC2_06680</name>
</gene>
<sequence length="257" mass="29271">MKNRIYFFTGTGNSLKVAEEIAKTLKECELVAINKDVGMEIPEEYERIGFVFPVYFWGLPRMVAEFIKNASFPKQGSTYYFAVATFGGIPGNSISMTSSLLKEKRVQLNYNAGIKMYKNALTFYSMSKNVDKITRESNEKIPLIAKNIENKVTNKSRSINKLIKSIYNKSTSRIHSTDSNFNVNDKCISCGICQKVCPAKNITIENKKPVFHNQCESCLACIQHCPKQAINYKDKTQSRGRYTHPEIGAKKLMEYYK</sequence>
<name>A0ABQ1E5W2_9CLOT</name>
<keyword evidence="6" id="KW-0408">Iron</keyword>
<comment type="function">
    <text evidence="2">Ferredoxins are iron-sulfur proteins that transfer electrons in a wide variety of metabolic reactions.</text>
</comment>
<dbReference type="SUPFAM" id="SSF54862">
    <property type="entry name" value="4Fe-4S ferredoxins"/>
    <property type="match status" value="1"/>
</dbReference>
<feature type="domain" description="4Fe-4S ferredoxin-type" evidence="8">
    <location>
        <begin position="177"/>
        <end position="207"/>
    </location>
</feature>
<dbReference type="PANTHER" id="PTHR24960">
    <property type="entry name" value="PHOTOSYSTEM I IRON-SULFUR CENTER-RELATED"/>
    <property type="match status" value="1"/>
</dbReference>
<dbReference type="InterPro" id="IPR017900">
    <property type="entry name" value="4Fe4S_Fe_S_CS"/>
</dbReference>
<dbReference type="InterPro" id="IPR029039">
    <property type="entry name" value="Flavoprotein-like_sf"/>
</dbReference>
<comment type="cofactor">
    <cofactor evidence="1">
        <name>[4Fe-4S] cluster</name>
        <dbReference type="ChEBI" id="CHEBI:49883"/>
    </cofactor>
</comment>
<keyword evidence="5" id="KW-0479">Metal-binding</keyword>
<comment type="caution">
    <text evidence="9">The sequence shown here is derived from an EMBL/GenBank/DDBJ whole genome shotgun (WGS) entry which is preliminary data.</text>
</comment>
<dbReference type="Proteomes" id="UP000663802">
    <property type="component" value="Unassembled WGS sequence"/>
</dbReference>
<evidence type="ECO:0000259" key="8">
    <source>
        <dbReference type="PROSITE" id="PS51379"/>
    </source>
</evidence>
<keyword evidence="7" id="KW-0411">Iron-sulfur</keyword>
<dbReference type="InterPro" id="IPR017896">
    <property type="entry name" value="4Fe4S_Fe-S-bd"/>
</dbReference>
<evidence type="ECO:0000256" key="6">
    <source>
        <dbReference type="ARBA" id="ARBA00023004"/>
    </source>
</evidence>
<dbReference type="Pfam" id="PF12724">
    <property type="entry name" value="Flavodoxin_5"/>
    <property type="match status" value="1"/>
</dbReference>
<evidence type="ECO:0000256" key="5">
    <source>
        <dbReference type="ARBA" id="ARBA00022723"/>
    </source>
</evidence>
<dbReference type="InterPro" id="IPR050157">
    <property type="entry name" value="PSI_iron-sulfur_center"/>
</dbReference>
<evidence type="ECO:0000256" key="7">
    <source>
        <dbReference type="ARBA" id="ARBA00023014"/>
    </source>
</evidence>
<dbReference type="SUPFAM" id="SSF52218">
    <property type="entry name" value="Flavoproteins"/>
    <property type="match status" value="1"/>
</dbReference>
<evidence type="ECO:0000256" key="1">
    <source>
        <dbReference type="ARBA" id="ARBA00001966"/>
    </source>
</evidence>
<dbReference type="EMBL" id="BMBA01000001">
    <property type="protein sequence ID" value="GFZ30142.1"/>
    <property type="molecule type" value="Genomic_DNA"/>
</dbReference>
<protein>
    <recommendedName>
        <fullName evidence="3">Ferredoxin</fullName>
    </recommendedName>
</protein>
<dbReference type="InterPro" id="IPR026816">
    <property type="entry name" value="Flavodoxin_dom"/>
</dbReference>
<evidence type="ECO:0000313" key="10">
    <source>
        <dbReference type="Proteomes" id="UP000663802"/>
    </source>
</evidence>
<keyword evidence="4" id="KW-0004">4Fe-4S</keyword>
<dbReference type="Gene3D" id="3.30.70.20">
    <property type="match status" value="1"/>
</dbReference>
<dbReference type="PROSITE" id="PS51379">
    <property type="entry name" value="4FE4S_FER_2"/>
    <property type="match status" value="2"/>
</dbReference>
<dbReference type="InterPro" id="IPR047964">
    <property type="entry name" value="EFR1-like"/>
</dbReference>
<dbReference type="Gene3D" id="3.40.50.360">
    <property type="match status" value="1"/>
</dbReference>
<evidence type="ECO:0000256" key="2">
    <source>
        <dbReference type="ARBA" id="ARBA00003532"/>
    </source>
</evidence>
<evidence type="ECO:0000256" key="4">
    <source>
        <dbReference type="ARBA" id="ARBA00022485"/>
    </source>
</evidence>
<dbReference type="RefSeq" id="WP_206868141.1">
    <property type="nucleotide sequence ID" value="NZ_BMBA01000001.1"/>
</dbReference>
<feature type="domain" description="4Fe-4S ferredoxin-type" evidence="8">
    <location>
        <begin position="208"/>
        <end position="235"/>
    </location>
</feature>
<proteinExistence type="predicted"/>
<evidence type="ECO:0000256" key="3">
    <source>
        <dbReference type="ARBA" id="ARBA00013529"/>
    </source>
</evidence>
<evidence type="ECO:0000313" key="9">
    <source>
        <dbReference type="EMBL" id="GFZ30142.1"/>
    </source>
</evidence>
<reference evidence="9 10" key="1">
    <citation type="journal article" date="2021" name="Int. J. Syst. Evol. Microbiol.">
        <title>Clostridium zeae sp. nov., isolated from corn silage.</title>
        <authorList>
            <person name="Kobayashi H."/>
            <person name="Tanizawa Y."/>
            <person name="Yagura M."/>
            <person name="Sakamoto M."/>
            <person name="Ohkuma M."/>
            <person name="Tohno M."/>
        </authorList>
    </citation>
    <scope>NUCLEOTIDE SEQUENCE [LARGE SCALE GENOMIC DNA]</scope>
    <source>
        <strain evidence="9 10">CSC2</strain>
    </source>
</reference>
<dbReference type="PROSITE" id="PS00198">
    <property type="entry name" value="4FE4S_FER_1"/>
    <property type="match status" value="2"/>
</dbReference>
<keyword evidence="10" id="KW-1185">Reference proteome</keyword>
<accession>A0ABQ1E5W2</accession>
<organism evidence="9 10">
    <name type="scientific">Clostridium zeae</name>
    <dbReference type="NCBI Taxonomy" id="2759022"/>
    <lineage>
        <taxon>Bacteria</taxon>
        <taxon>Bacillati</taxon>
        <taxon>Bacillota</taxon>
        <taxon>Clostridia</taxon>
        <taxon>Eubacteriales</taxon>
        <taxon>Clostridiaceae</taxon>
        <taxon>Clostridium</taxon>
    </lineage>
</organism>
<dbReference type="PANTHER" id="PTHR24960:SF79">
    <property type="entry name" value="PHOTOSYSTEM I IRON-SULFUR CENTER"/>
    <property type="match status" value="1"/>
</dbReference>